<sequence>MVEYNHPEDTLPRCLPCAVTRVTLSHTTSRSYRAISSSPVKTDLFISSSVTKESLYFLDFLLFTSHPHHSVSYSPPSPFPLLPKAKLLPKIPFLIPPPHFSDNPPKTSSNHQMLPPHFSPLLLSSLLLLSLPALLLLLPEIIPQSLPLKNRRLHGVNDLNLLRRAVLSPPSTSSFRQPRQPKIAFLFLTNTDLYFTPLWERFFQNNTNLFNIYVHLDPSAQLEKPLTGLFANRFVPAKPTQRASPSLITATKRLLAAALIDDAANEYFALVSQSCIPIHSFEFVYQSLVSDQRKRSFIEILSGEPQLWDRYIARGEDVMLPEVSFDQFRIGSQFFVLARRHAHLVIHERRLWRKFRKPCLPTMLNCCYPEEHYFPTLLSMKDPEGCSGYTLTRVNWTDTSDGHPHMYMPPEITPQLIQELRWTNDSSYSHLFARKFSKECLEPLMAIADDVIFHDQ</sequence>
<dbReference type="InterPro" id="IPR003406">
    <property type="entry name" value="Glyco_trans_14"/>
</dbReference>
<proteinExistence type="predicted"/>
<keyword evidence="4" id="KW-0472">Membrane</keyword>
<dbReference type="PANTHER" id="PTHR31042">
    <property type="entry name" value="CORE-2/I-BRANCHING BETA-1,6-N-ACETYLGLUCOSAMINYLTRANSFERASE FAMILY PROTEIN-RELATED"/>
    <property type="match status" value="1"/>
</dbReference>
<dbReference type="GO" id="GO:0016757">
    <property type="term" value="F:glycosyltransferase activity"/>
    <property type="evidence" value="ECO:0007669"/>
    <property type="project" value="UniProtKB-KW"/>
</dbReference>
<comment type="subcellular location">
    <subcellularLocation>
        <location evidence="1">Membrane</location>
        <topology evidence="1">Single-pass type II membrane protein</topology>
    </subcellularLocation>
</comment>
<name>A0AAV8G4T7_9POAL</name>
<reference evidence="6" key="1">
    <citation type="submission" date="2022-08" db="EMBL/GenBank/DDBJ databases">
        <authorList>
            <person name="Marques A."/>
        </authorList>
    </citation>
    <scope>NUCLEOTIDE SEQUENCE</scope>
    <source>
        <strain evidence="6">RhyPub2mFocal</strain>
        <tissue evidence="6">Leaves</tissue>
    </source>
</reference>
<dbReference type="Proteomes" id="UP001140206">
    <property type="component" value="Chromosome 2"/>
</dbReference>
<dbReference type="AlphaFoldDB" id="A0AAV8G4T7"/>
<comment type="caution">
    <text evidence="6">The sequence shown here is derived from an EMBL/GenBank/DDBJ whole genome shotgun (WGS) entry which is preliminary data.</text>
</comment>
<keyword evidence="5" id="KW-0325">Glycoprotein</keyword>
<organism evidence="6 7">
    <name type="scientific">Rhynchospora pubera</name>
    <dbReference type="NCBI Taxonomy" id="906938"/>
    <lineage>
        <taxon>Eukaryota</taxon>
        <taxon>Viridiplantae</taxon>
        <taxon>Streptophyta</taxon>
        <taxon>Embryophyta</taxon>
        <taxon>Tracheophyta</taxon>
        <taxon>Spermatophyta</taxon>
        <taxon>Magnoliopsida</taxon>
        <taxon>Liliopsida</taxon>
        <taxon>Poales</taxon>
        <taxon>Cyperaceae</taxon>
        <taxon>Cyperoideae</taxon>
        <taxon>Rhynchosporeae</taxon>
        <taxon>Rhynchospora</taxon>
    </lineage>
</organism>
<dbReference type="GO" id="GO:0016020">
    <property type="term" value="C:membrane"/>
    <property type="evidence" value="ECO:0007669"/>
    <property type="project" value="UniProtKB-SubCell"/>
</dbReference>
<dbReference type="EMBL" id="JAMFTS010000002">
    <property type="protein sequence ID" value="KAJ4800114.1"/>
    <property type="molecule type" value="Genomic_DNA"/>
</dbReference>
<evidence type="ECO:0000256" key="1">
    <source>
        <dbReference type="ARBA" id="ARBA00004606"/>
    </source>
</evidence>
<evidence type="ECO:0000313" key="6">
    <source>
        <dbReference type="EMBL" id="KAJ4800114.1"/>
    </source>
</evidence>
<keyword evidence="2" id="KW-0328">Glycosyltransferase</keyword>
<protein>
    <submittedName>
        <fullName evidence="6">Uncharacterized protein</fullName>
    </submittedName>
</protein>
<evidence type="ECO:0000256" key="4">
    <source>
        <dbReference type="ARBA" id="ARBA00023136"/>
    </source>
</evidence>
<evidence type="ECO:0000256" key="2">
    <source>
        <dbReference type="ARBA" id="ARBA00022676"/>
    </source>
</evidence>
<gene>
    <name evidence="6" type="ORF">LUZ62_051360</name>
</gene>
<keyword evidence="7" id="KW-1185">Reference proteome</keyword>
<accession>A0AAV8G4T7</accession>
<evidence type="ECO:0000256" key="5">
    <source>
        <dbReference type="ARBA" id="ARBA00023180"/>
    </source>
</evidence>
<evidence type="ECO:0000256" key="3">
    <source>
        <dbReference type="ARBA" id="ARBA00022679"/>
    </source>
</evidence>
<dbReference type="Pfam" id="PF02485">
    <property type="entry name" value="Branch"/>
    <property type="match status" value="1"/>
</dbReference>
<evidence type="ECO:0000313" key="7">
    <source>
        <dbReference type="Proteomes" id="UP001140206"/>
    </source>
</evidence>
<dbReference type="InterPro" id="IPR044174">
    <property type="entry name" value="BC10-like"/>
</dbReference>
<dbReference type="PANTHER" id="PTHR31042:SF140">
    <property type="entry name" value="CORE-2_I-BRANCHING BETA-1,6-N-ACETYLGLUCOSAMINYLTRANSFERASE FAMILY PROTEIN"/>
    <property type="match status" value="1"/>
</dbReference>
<keyword evidence="3" id="KW-0808">Transferase</keyword>